<gene>
    <name evidence="1" type="ORF">NCTC5047_03683</name>
</gene>
<dbReference type="AlphaFoldDB" id="A0A377XIP8"/>
<protein>
    <submittedName>
        <fullName evidence="1">Uncharacterized protein</fullName>
    </submittedName>
</protein>
<organism evidence="1 2">
    <name type="scientific">Klebsiella pneumoniae</name>
    <dbReference type="NCBI Taxonomy" id="573"/>
    <lineage>
        <taxon>Bacteria</taxon>
        <taxon>Pseudomonadati</taxon>
        <taxon>Pseudomonadota</taxon>
        <taxon>Gammaproteobacteria</taxon>
        <taxon>Enterobacterales</taxon>
        <taxon>Enterobacteriaceae</taxon>
        <taxon>Klebsiella/Raoultella group</taxon>
        <taxon>Klebsiella</taxon>
        <taxon>Klebsiella pneumoniae complex</taxon>
    </lineage>
</organism>
<proteinExistence type="predicted"/>
<name>A0A377XIP8_KLEPN</name>
<evidence type="ECO:0000313" key="1">
    <source>
        <dbReference type="EMBL" id="STT82710.1"/>
    </source>
</evidence>
<reference evidence="1 2" key="1">
    <citation type="submission" date="2018-06" db="EMBL/GenBank/DDBJ databases">
        <authorList>
            <consortium name="Pathogen Informatics"/>
            <person name="Doyle S."/>
        </authorList>
    </citation>
    <scope>NUCLEOTIDE SEQUENCE [LARGE SCALE GENOMIC DNA]</scope>
    <source>
        <strain evidence="1 2">NCTC5047</strain>
    </source>
</reference>
<dbReference type="EMBL" id="UGLH01000006">
    <property type="protein sequence ID" value="STT82710.1"/>
    <property type="molecule type" value="Genomic_DNA"/>
</dbReference>
<sequence length="92" mass="10389">MVDQHARVVLLINMVAREDHHVLGLVAADDIQVLRHRIRRAAIPIFAMHALLSRQQIDKLVHLFAEERPAALDVLHQRVRLILGNNADAADP</sequence>
<dbReference type="Proteomes" id="UP000254340">
    <property type="component" value="Unassembled WGS sequence"/>
</dbReference>
<accession>A0A377XIP8</accession>
<evidence type="ECO:0000313" key="2">
    <source>
        <dbReference type="Proteomes" id="UP000254340"/>
    </source>
</evidence>